<dbReference type="InterPro" id="IPR054209">
    <property type="entry name" value="DUF6916"/>
</dbReference>
<feature type="domain" description="DUF6916" evidence="1">
    <location>
        <begin position="10"/>
        <end position="101"/>
    </location>
</feature>
<organism evidence="2 3">
    <name type="scientific">Denitratimonas tolerans</name>
    <dbReference type="NCBI Taxonomy" id="1338420"/>
    <lineage>
        <taxon>Bacteria</taxon>
        <taxon>Pseudomonadati</taxon>
        <taxon>Pseudomonadota</taxon>
        <taxon>Gammaproteobacteria</taxon>
        <taxon>Lysobacterales</taxon>
        <taxon>Lysobacteraceae</taxon>
        <taxon>Denitratimonas</taxon>
    </lineage>
</organism>
<evidence type="ECO:0000259" key="1">
    <source>
        <dbReference type="Pfam" id="PF21880"/>
    </source>
</evidence>
<keyword evidence="3" id="KW-1185">Reference proteome</keyword>
<reference evidence="2 3" key="1">
    <citation type="journal article" date="2016" name="Antonie Van Leeuwenhoek">
        <title>Denitratimonas tolerans gen. nov., sp. nov., a denitrifying bacterium isolated from a bioreactor for tannery wastewater treatment.</title>
        <authorList>
            <person name="Han S.I."/>
            <person name="Kim J.O."/>
            <person name="Lee Y.R."/>
            <person name="Ekpeghere K.I."/>
            <person name="Koh S.C."/>
            <person name="Whang K.S."/>
        </authorList>
    </citation>
    <scope>NUCLEOTIDE SEQUENCE [LARGE SCALE GENOMIC DNA]</scope>
    <source>
        <strain evidence="2 3">KACC 17565</strain>
    </source>
</reference>
<proteinExistence type="predicted"/>
<gene>
    <name evidence="2" type="ORF">WB794_06260</name>
</gene>
<comment type="caution">
    <text evidence="2">The sequence shown here is derived from an EMBL/GenBank/DDBJ whole genome shotgun (WGS) entry which is preliminary data.</text>
</comment>
<sequence>MGETAVPEFSLALFEPLLGQVFRIGDGPQAVDARLVEANNLREAQGMGRLSRQFSLLWLGPHEANLAQGIYRVSHPSLPPLELFLVCLGPVAEGMRYEAVFT</sequence>
<accession>A0AAW9R5X1</accession>
<evidence type="ECO:0000313" key="3">
    <source>
        <dbReference type="Proteomes" id="UP001364472"/>
    </source>
</evidence>
<dbReference type="Proteomes" id="UP001364472">
    <property type="component" value="Unassembled WGS sequence"/>
</dbReference>
<dbReference type="Pfam" id="PF21880">
    <property type="entry name" value="DUF6916"/>
    <property type="match status" value="1"/>
</dbReference>
<dbReference type="AlphaFoldDB" id="A0AAW9R5X1"/>
<protein>
    <recommendedName>
        <fullName evidence="1">DUF6916 domain-containing protein</fullName>
    </recommendedName>
</protein>
<name>A0AAW9R5X1_9GAMM</name>
<dbReference type="EMBL" id="JBBDHC010000007">
    <property type="protein sequence ID" value="MEJ1249274.1"/>
    <property type="molecule type" value="Genomic_DNA"/>
</dbReference>
<evidence type="ECO:0000313" key="2">
    <source>
        <dbReference type="EMBL" id="MEJ1249274.1"/>
    </source>
</evidence>
<dbReference type="RefSeq" id="WP_337334992.1">
    <property type="nucleotide sequence ID" value="NZ_JBBDHC010000007.1"/>
</dbReference>